<name>A0A8J7FNE5_9NEIS</name>
<comment type="caution">
    <text evidence="1">The sequence shown here is derived from an EMBL/GenBank/DDBJ whole genome shotgun (WGS) entry which is preliminary data.</text>
</comment>
<dbReference type="EMBL" id="JADFUA010000006">
    <property type="protein sequence ID" value="MBE9609916.1"/>
    <property type="molecule type" value="Genomic_DNA"/>
</dbReference>
<dbReference type="RefSeq" id="WP_194116445.1">
    <property type="nucleotide sequence ID" value="NZ_JADFUA010000006.1"/>
</dbReference>
<dbReference type="AlphaFoldDB" id="A0A8J7FNE5"/>
<evidence type="ECO:0000313" key="1">
    <source>
        <dbReference type="EMBL" id="MBE9609916.1"/>
    </source>
</evidence>
<sequence length="166" mass="17903">MQKQIHELFEILADGGLDAADLDALTAEVGKAAADADAYLAADSASGYPAFQAQQGDAAMPLWQWVLLEQLEGGMVFRGNRIAELYDDILDAFGEGELDLAAETLAGHNEDAALKLVLEELAPAYTLVNFAQPIDARRQMVLVRSTKLESFLAVCRELNLPISPAL</sequence>
<reference evidence="1 2" key="1">
    <citation type="submission" date="2020-10" db="EMBL/GenBank/DDBJ databases">
        <title>The genome sequence of Chitinilyticum litopenaei 4Y14.</title>
        <authorList>
            <person name="Liu Y."/>
        </authorList>
    </citation>
    <scope>NUCLEOTIDE SEQUENCE [LARGE SCALE GENOMIC DNA]</scope>
    <source>
        <strain evidence="1 2">4Y14</strain>
    </source>
</reference>
<accession>A0A8J7FNE5</accession>
<organism evidence="1 2">
    <name type="scientific">Chitinilyticum piscinae</name>
    <dbReference type="NCBI Taxonomy" id="2866724"/>
    <lineage>
        <taxon>Bacteria</taxon>
        <taxon>Pseudomonadati</taxon>
        <taxon>Pseudomonadota</taxon>
        <taxon>Betaproteobacteria</taxon>
        <taxon>Neisseriales</taxon>
        <taxon>Chitinibacteraceae</taxon>
        <taxon>Chitinilyticum</taxon>
    </lineage>
</organism>
<dbReference type="Proteomes" id="UP000604481">
    <property type="component" value="Unassembled WGS sequence"/>
</dbReference>
<keyword evidence="2" id="KW-1185">Reference proteome</keyword>
<evidence type="ECO:0000313" key="2">
    <source>
        <dbReference type="Proteomes" id="UP000604481"/>
    </source>
</evidence>
<proteinExistence type="predicted"/>
<protein>
    <submittedName>
        <fullName evidence="1">Uncharacterized protein</fullName>
    </submittedName>
</protein>
<gene>
    <name evidence="1" type="ORF">INR99_11240</name>
</gene>